<gene>
    <name evidence="2" type="ORF">GCM10009606_13710</name>
</gene>
<dbReference type="EMBL" id="BAAAJE010000006">
    <property type="protein sequence ID" value="GAA1134760.1"/>
    <property type="molecule type" value="Genomic_DNA"/>
</dbReference>
<protein>
    <submittedName>
        <fullName evidence="2">SDR family oxidoreductase</fullName>
    </submittedName>
</protein>
<evidence type="ECO:0000313" key="3">
    <source>
        <dbReference type="Proteomes" id="UP001499979"/>
    </source>
</evidence>
<proteinExistence type="predicted"/>
<dbReference type="Gene3D" id="3.90.25.10">
    <property type="entry name" value="UDP-galactose 4-epimerase, domain 1"/>
    <property type="match status" value="1"/>
</dbReference>
<dbReference type="InterPro" id="IPR036291">
    <property type="entry name" value="NAD(P)-bd_dom_sf"/>
</dbReference>
<dbReference type="RefSeq" id="WP_343906739.1">
    <property type="nucleotide sequence ID" value="NZ_BAAAJE010000006.1"/>
</dbReference>
<dbReference type="SUPFAM" id="SSF51735">
    <property type="entry name" value="NAD(P)-binding Rossmann-fold domains"/>
    <property type="match status" value="1"/>
</dbReference>
<organism evidence="2 3">
    <name type="scientific">Nocardioides aquiterrae</name>
    <dbReference type="NCBI Taxonomy" id="203799"/>
    <lineage>
        <taxon>Bacteria</taxon>
        <taxon>Bacillati</taxon>
        <taxon>Actinomycetota</taxon>
        <taxon>Actinomycetes</taxon>
        <taxon>Propionibacteriales</taxon>
        <taxon>Nocardioidaceae</taxon>
        <taxon>Nocardioides</taxon>
    </lineage>
</organism>
<keyword evidence="3" id="KW-1185">Reference proteome</keyword>
<dbReference type="PANTHER" id="PTHR47129:SF1">
    <property type="entry name" value="NMRA-LIKE DOMAIN-CONTAINING PROTEIN"/>
    <property type="match status" value="1"/>
</dbReference>
<dbReference type="InterPro" id="IPR008030">
    <property type="entry name" value="NmrA-like"/>
</dbReference>
<accession>A0ABN1UBU2</accession>
<comment type="caution">
    <text evidence="2">The sequence shown here is derived from an EMBL/GenBank/DDBJ whole genome shotgun (WGS) entry which is preliminary data.</text>
</comment>
<evidence type="ECO:0000259" key="1">
    <source>
        <dbReference type="Pfam" id="PF05368"/>
    </source>
</evidence>
<sequence>MSIVVTGATGHLGRLVVESLLDRGVDPAEVVATGRSVERLADLGERGVRVERLDFDDVPQDVPWLAAGDVVLLVSGSEVGRRVDQHAAVIGLAQRAGAARIVYTSAPAADDTALVLAPEHAATERVIRESGVPFTFLRNGWYTENYLPTFEQAAATGVVAGSAGDGRIASAPRADYAEAAAVVLAEPGHENAVYELSGDVAWSFDELAEAFAAALGREVAYQRLTSEQHRDVLLGAGLDEGTAGFVVALDQNAAEGLLAVTTGDLARLVGRPTVPMPQTVSSWSR</sequence>
<dbReference type="InterPro" id="IPR052718">
    <property type="entry name" value="NmrA-type_oxidoreductase"/>
</dbReference>
<reference evidence="2 3" key="1">
    <citation type="journal article" date="2019" name="Int. J. Syst. Evol. Microbiol.">
        <title>The Global Catalogue of Microorganisms (GCM) 10K type strain sequencing project: providing services to taxonomists for standard genome sequencing and annotation.</title>
        <authorList>
            <consortium name="The Broad Institute Genomics Platform"/>
            <consortium name="The Broad Institute Genome Sequencing Center for Infectious Disease"/>
            <person name="Wu L."/>
            <person name="Ma J."/>
        </authorList>
    </citation>
    <scope>NUCLEOTIDE SEQUENCE [LARGE SCALE GENOMIC DNA]</scope>
    <source>
        <strain evidence="2 3">JCM 11813</strain>
    </source>
</reference>
<dbReference type="Gene3D" id="3.40.50.720">
    <property type="entry name" value="NAD(P)-binding Rossmann-like Domain"/>
    <property type="match status" value="1"/>
</dbReference>
<dbReference type="Proteomes" id="UP001499979">
    <property type="component" value="Unassembled WGS sequence"/>
</dbReference>
<feature type="domain" description="NmrA-like" evidence="1">
    <location>
        <begin position="3"/>
        <end position="231"/>
    </location>
</feature>
<dbReference type="PANTHER" id="PTHR47129">
    <property type="entry name" value="QUINONE OXIDOREDUCTASE 2"/>
    <property type="match status" value="1"/>
</dbReference>
<name>A0ABN1UBU2_9ACTN</name>
<dbReference type="Pfam" id="PF05368">
    <property type="entry name" value="NmrA"/>
    <property type="match status" value="1"/>
</dbReference>
<evidence type="ECO:0000313" key="2">
    <source>
        <dbReference type="EMBL" id="GAA1134760.1"/>
    </source>
</evidence>